<evidence type="ECO:0000313" key="1">
    <source>
        <dbReference type="Ensembl" id="ENSSANP00000065429.1"/>
    </source>
</evidence>
<name>A0A671QAA3_9TELE</name>
<organism evidence="1 2">
    <name type="scientific">Sinocyclocheilus anshuiensis</name>
    <dbReference type="NCBI Taxonomy" id="1608454"/>
    <lineage>
        <taxon>Eukaryota</taxon>
        <taxon>Metazoa</taxon>
        <taxon>Chordata</taxon>
        <taxon>Craniata</taxon>
        <taxon>Vertebrata</taxon>
        <taxon>Euteleostomi</taxon>
        <taxon>Actinopterygii</taxon>
        <taxon>Neopterygii</taxon>
        <taxon>Teleostei</taxon>
        <taxon>Ostariophysi</taxon>
        <taxon>Cypriniformes</taxon>
        <taxon>Cyprinidae</taxon>
        <taxon>Cyprininae</taxon>
        <taxon>Sinocyclocheilus</taxon>
    </lineage>
</organism>
<dbReference type="AlphaFoldDB" id="A0A671QAA3"/>
<reference evidence="1" key="2">
    <citation type="submission" date="2025-09" db="UniProtKB">
        <authorList>
            <consortium name="Ensembl"/>
        </authorList>
    </citation>
    <scope>IDENTIFICATION</scope>
</reference>
<proteinExistence type="predicted"/>
<sequence>SNNFGGKLIFGQGTNLLILANQIS</sequence>
<dbReference type="Ensembl" id="ENSSANT00000069556.1">
    <property type="protein sequence ID" value="ENSSANP00000065429.1"/>
    <property type="gene ID" value="ENSSANG00000032607.1"/>
</dbReference>
<dbReference type="Proteomes" id="UP000472260">
    <property type="component" value="Unassembled WGS sequence"/>
</dbReference>
<protein>
    <submittedName>
        <fullName evidence="1">Uncharacterized protein</fullName>
    </submittedName>
</protein>
<accession>A0A671QAA3</accession>
<evidence type="ECO:0000313" key="2">
    <source>
        <dbReference type="Proteomes" id="UP000472260"/>
    </source>
</evidence>
<keyword evidence="2" id="KW-1185">Reference proteome</keyword>
<reference evidence="1" key="1">
    <citation type="submission" date="2025-08" db="UniProtKB">
        <authorList>
            <consortium name="Ensembl"/>
        </authorList>
    </citation>
    <scope>IDENTIFICATION</scope>
</reference>